<comment type="caution">
    <text evidence="4">The sequence shown here is derived from an EMBL/GenBank/DDBJ whole genome shotgun (WGS) entry which is preliminary data.</text>
</comment>
<keyword evidence="2" id="KW-1133">Transmembrane helix</keyword>
<feature type="chain" id="PRO_5017060333" description="LPXTG-motif cell wall anchor domain-containing protein" evidence="3">
    <location>
        <begin position="25"/>
        <end position="389"/>
    </location>
</feature>
<feature type="signal peptide" evidence="3">
    <location>
        <begin position="1"/>
        <end position="24"/>
    </location>
</feature>
<sequence>MTKRFKGWAMVFAAAVMSSSVAYAQDSGSGQDIGTGMPPELRDFRLDTPPPRPAPQQSAPPPVVETPPPTERSSPTTQPSEQRPTVSRPTATNSSSAPVAQGPSEATTETGTKPAPVATGEPVIAPERAVPATAVDAYSSPPANSVPLDAPSTILSRPWFWPAIAGFAAILAAAAWIFFRRRQRSAYQQQVAVQEPVPQPSPPPRLDTSRKTQPPALPRTPERTAEAAGPVAAQFTPTSAQLSIASLSVTGILAIKNQTRTPVSGLILRSHMISAQDGQREAVAAFHSDGGAGSIQPIGDLAPGERIEATIEIRLPRTELSSFRWTEREFVAPIVLIHLSGSAEGEPIEIQFTQLIGREGAKQSERMQPLPIDRGPKRFSGIAARAVFA</sequence>
<dbReference type="AlphaFoldDB" id="A0A371B241"/>
<evidence type="ECO:0008006" key="6">
    <source>
        <dbReference type="Google" id="ProtNLM"/>
    </source>
</evidence>
<keyword evidence="3" id="KW-0732">Signal</keyword>
<evidence type="ECO:0000256" key="3">
    <source>
        <dbReference type="SAM" id="SignalP"/>
    </source>
</evidence>
<organism evidence="4 5">
    <name type="scientific">Sphingorhabdus pulchriflava</name>
    <dbReference type="NCBI Taxonomy" id="2292257"/>
    <lineage>
        <taxon>Bacteria</taxon>
        <taxon>Pseudomonadati</taxon>
        <taxon>Pseudomonadota</taxon>
        <taxon>Alphaproteobacteria</taxon>
        <taxon>Sphingomonadales</taxon>
        <taxon>Sphingomonadaceae</taxon>
        <taxon>Sphingorhabdus</taxon>
    </lineage>
</organism>
<evidence type="ECO:0000256" key="1">
    <source>
        <dbReference type="SAM" id="MobiDB-lite"/>
    </source>
</evidence>
<evidence type="ECO:0000313" key="4">
    <source>
        <dbReference type="EMBL" id="RDV01620.1"/>
    </source>
</evidence>
<dbReference type="Proteomes" id="UP000263833">
    <property type="component" value="Unassembled WGS sequence"/>
</dbReference>
<proteinExistence type="predicted"/>
<evidence type="ECO:0000313" key="5">
    <source>
        <dbReference type="Proteomes" id="UP000263833"/>
    </source>
</evidence>
<accession>A0A371B241</accession>
<evidence type="ECO:0000256" key="2">
    <source>
        <dbReference type="SAM" id="Phobius"/>
    </source>
</evidence>
<feature type="region of interest" description="Disordered" evidence="1">
    <location>
        <begin position="191"/>
        <end position="229"/>
    </location>
</feature>
<feature type="compositionally biased region" description="Pro residues" evidence="1">
    <location>
        <begin position="48"/>
        <end position="70"/>
    </location>
</feature>
<keyword evidence="2" id="KW-0812">Transmembrane</keyword>
<dbReference type="EMBL" id="QRGP01000003">
    <property type="protein sequence ID" value="RDV01620.1"/>
    <property type="molecule type" value="Genomic_DNA"/>
</dbReference>
<feature type="transmembrane region" description="Helical" evidence="2">
    <location>
        <begin position="159"/>
        <end position="179"/>
    </location>
</feature>
<feature type="compositionally biased region" description="Low complexity" evidence="1">
    <location>
        <begin position="71"/>
        <end position="81"/>
    </location>
</feature>
<dbReference type="RefSeq" id="WP_115550401.1">
    <property type="nucleotide sequence ID" value="NZ_QRGP01000003.1"/>
</dbReference>
<name>A0A371B241_9SPHN</name>
<feature type="region of interest" description="Disordered" evidence="1">
    <location>
        <begin position="23"/>
        <end position="123"/>
    </location>
</feature>
<protein>
    <recommendedName>
        <fullName evidence="6">LPXTG-motif cell wall anchor domain-containing protein</fullName>
    </recommendedName>
</protein>
<feature type="compositionally biased region" description="Polar residues" evidence="1">
    <location>
        <begin position="82"/>
        <end position="111"/>
    </location>
</feature>
<gene>
    <name evidence="4" type="ORF">DXH95_15145</name>
</gene>
<reference evidence="5" key="1">
    <citation type="submission" date="2018-08" db="EMBL/GenBank/DDBJ databases">
        <authorList>
            <person name="Kim S.-J."/>
            <person name="Jung G.-Y."/>
        </authorList>
    </citation>
    <scope>NUCLEOTIDE SEQUENCE [LARGE SCALE GENOMIC DNA]</scope>
    <source>
        <strain evidence="5">GY_G</strain>
    </source>
</reference>
<keyword evidence="5" id="KW-1185">Reference proteome</keyword>
<keyword evidence="2" id="KW-0472">Membrane</keyword>
<dbReference type="OrthoDB" id="7499632at2"/>